<dbReference type="RefSeq" id="WP_064029547.1">
    <property type="nucleotide sequence ID" value="NZ_LUUL01000125.1"/>
</dbReference>
<proteinExistence type="predicted"/>
<dbReference type="AlphaFoldDB" id="A0AA91D9G7"/>
<gene>
    <name evidence="1" type="ORF">A1356_01830</name>
</gene>
<sequence>MGKYDKLLYKILGGRSDGNIAFAELMQLLQRMDFEVRIRGDHHIFTRVDIAEILNLQPNGAMAKSYQVKQVRQVIVKYQLGLRDE</sequence>
<keyword evidence="2" id="KW-1185">Reference proteome</keyword>
<accession>A0AA91D9G7</accession>
<organism evidence="1 2">
    <name type="scientific">Methylomonas koyamae</name>
    <dbReference type="NCBI Taxonomy" id="702114"/>
    <lineage>
        <taxon>Bacteria</taxon>
        <taxon>Pseudomonadati</taxon>
        <taxon>Pseudomonadota</taxon>
        <taxon>Gammaproteobacteria</taxon>
        <taxon>Methylococcales</taxon>
        <taxon>Methylococcaceae</taxon>
        <taxon>Methylomonas</taxon>
    </lineage>
</organism>
<dbReference type="Proteomes" id="UP000077734">
    <property type="component" value="Unassembled WGS sequence"/>
</dbReference>
<dbReference type="EMBL" id="LUUL01000125">
    <property type="protein sequence ID" value="OAI22161.1"/>
    <property type="molecule type" value="Genomic_DNA"/>
</dbReference>
<reference evidence="1 2" key="1">
    <citation type="submission" date="2016-03" db="EMBL/GenBank/DDBJ databases">
        <authorList>
            <person name="Heylen K."/>
            <person name="De Vos P."/>
            <person name="Vekeman B."/>
        </authorList>
    </citation>
    <scope>NUCLEOTIDE SEQUENCE [LARGE SCALE GENOMIC DNA]</scope>
    <source>
        <strain evidence="1 2">R-49807</strain>
    </source>
</reference>
<comment type="caution">
    <text evidence="1">The sequence shown here is derived from an EMBL/GenBank/DDBJ whole genome shotgun (WGS) entry which is preliminary data.</text>
</comment>
<name>A0AA91D9G7_9GAMM</name>
<protein>
    <submittedName>
        <fullName evidence="1">Toxin HicA</fullName>
    </submittedName>
</protein>
<evidence type="ECO:0000313" key="2">
    <source>
        <dbReference type="Proteomes" id="UP000077734"/>
    </source>
</evidence>
<evidence type="ECO:0000313" key="1">
    <source>
        <dbReference type="EMBL" id="OAI22161.1"/>
    </source>
</evidence>